<proteinExistence type="predicted"/>
<dbReference type="EMBL" id="MNAD01000870">
    <property type="protein sequence ID" value="OJT09919.1"/>
    <property type="molecule type" value="Genomic_DNA"/>
</dbReference>
<dbReference type="STRING" id="154538.A0A1M2VQN3"/>
<comment type="caution">
    <text evidence="2">The sequence shown here is derived from an EMBL/GenBank/DDBJ whole genome shotgun (WGS) entry which is preliminary data.</text>
</comment>
<keyword evidence="3" id="KW-1185">Reference proteome</keyword>
<dbReference type="Proteomes" id="UP000184267">
    <property type="component" value="Unassembled WGS sequence"/>
</dbReference>
<reference evidence="2 3" key="1">
    <citation type="submission" date="2016-10" db="EMBL/GenBank/DDBJ databases">
        <title>Genome sequence of the basidiomycete white-rot fungus Trametes pubescens.</title>
        <authorList>
            <person name="Makela M.R."/>
            <person name="Granchi Z."/>
            <person name="Peng M."/>
            <person name="De Vries R.P."/>
            <person name="Grigoriev I."/>
            <person name="Riley R."/>
            <person name="Hilden K."/>
        </authorList>
    </citation>
    <scope>NUCLEOTIDE SEQUENCE [LARGE SCALE GENOMIC DNA]</scope>
    <source>
        <strain evidence="2 3">FBCC735</strain>
    </source>
</reference>
<dbReference type="OrthoDB" id="2730500at2759"/>
<feature type="compositionally biased region" description="Low complexity" evidence="1">
    <location>
        <begin position="524"/>
        <end position="569"/>
    </location>
</feature>
<organism evidence="2 3">
    <name type="scientific">Trametes pubescens</name>
    <name type="common">White-rot fungus</name>
    <dbReference type="NCBI Taxonomy" id="154538"/>
    <lineage>
        <taxon>Eukaryota</taxon>
        <taxon>Fungi</taxon>
        <taxon>Dikarya</taxon>
        <taxon>Basidiomycota</taxon>
        <taxon>Agaricomycotina</taxon>
        <taxon>Agaricomycetes</taxon>
        <taxon>Polyporales</taxon>
        <taxon>Polyporaceae</taxon>
        <taxon>Trametes</taxon>
    </lineage>
</organism>
<sequence>MAIFGKGKRLAARLEAASAQRKYVTRLTRKPFRNRTKNSIKKTPAEQKIIAAHRAERRAKVQNALASARHTVTEEAERLQEDLGGHDANYYQHQILQQSRLSHKRRRTSTWNVFLREELRVRNSGEKVASLCDARSSTYVLLALPPGVPKYSSSNKEVVAEISAKWAAMTKEEKDNYTVDLVKDLDEVKEMKSLAVQNVPINVFHDVRANMSNIFEELRRLHARTGLEVAVIAVKTARDQHTTPMTFGTSKRVHDFFQLSLGNSMEDVSASFEAYALSGVSGLIDRSVDVIQGLQSRAAALILQKLGQITSYTAHKMFYVGFDDHITSRFGVVLEGWPIPRFVALSTIRTHVELTTVLNAWENDVSRFRKLTKDEWESWKAQPAPGSGVSLPPDAIRAVTFASFVTAAAHITAGSRTDSAPASNGGINPTVSLSSTSTTAPEPVVPASKPRKCRADHGKSHKKQKGTAAQDADDSTRDVPPVVRNGPAVSATAAASTSTTSTSRAPTPVPATHRTAPHGRSQDASTTATHGTSITATHGASSTATHDVTPIAPLSGISPSSGPGTMPAAATHAALGAPSYNAPTVPSMPDAFPFFPTHTSSFIFAPLPTMTHTPNAGAGGTPHEWHMPPPFAIDPALLADTSGTVSIANMTPVVGADLVSSPTITAPLAHPPAAASAFQFIEYSYNSEGGQHGKCGKRGGVA</sequence>
<gene>
    <name evidence="2" type="ORF">TRAPUB_13600</name>
</gene>
<feature type="compositionally biased region" description="Polar residues" evidence="1">
    <location>
        <begin position="414"/>
        <end position="440"/>
    </location>
</feature>
<dbReference type="AlphaFoldDB" id="A0A1M2VQN3"/>
<evidence type="ECO:0000313" key="3">
    <source>
        <dbReference type="Proteomes" id="UP000184267"/>
    </source>
</evidence>
<evidence type="ECO:0000256" key="1">
    <source>
        <dbReference type="SAM" id="MobiDB-lite"/>
    </source>
</evidence>
<feature type="region of interest" description="Disordered" evidence="1">
    <location>
        <begin position="414"/>
        <end position="569"/>
    </location>
</feature>
<evidence type="ECO:0000313" key="2">
    <source>
        <dbReference type="EMBL" id="OJT09919.1"/>
    </source>
</evidence>
<accession>A0A1M2VQN3</accession>
<protein>
    <submittedName>
        <fullName evidence="2">Uncharacterized protein</fullName>
    </submittedName>
</protein>
<name>A0A1M2VQN3_TRAPU</name>
<feature type="compositionally biased region" description="Low complexity" evidence="1">
    <location>
        <begin position="487"/>
        <end position="512"/>
    </location>
</feature>